<name>A0AB73IIQ0_9BURK</name>
<evidence type="ECO:0000313" key="1">
    <source>
        <dbReference type="EMBL" id="MDP9649911.1"/>
    </source>
</evidence>
<organism evidence="1 2">
    <name type="scientific">Paraburkholderia caledonica</name>
    <dbReference type="NCBI Taxonomy" id="134536"/>
    <lineage>
        <taxon>Bacteria</taxon>
        <taxon>Pseudomonadati</taxon>
        <taxon>Pseudomonadota</taxon>
        <taxon>Betaproteobacteria</taxon>
        <taxon>Burkholderiales</taxon>
        <taxon>Burkholderiaceae</taxon>
        <taxon>Paraburkholderia</taxon>
    </lineage>
</organism>
<reference evidence="1" key="1">
    <citation type="submission" date="2023-07" db="EMBL/GenBank/DDBJ databases">
        <title>Sorghum-associated microbial communities from plants grown in Nebraska, USA.</title>
        <authorList>
            <person name="Schachtman D."/>
        </authorList>
    </citation>
    <scope>NUCLEOTIDE SEQUENCE</scope>
    <source>
        <strain evidence="1">DS1061</strain>
    </source>
</reference>
<accession>A0AB73IIQ0</accession>
<gene>
    <name evidence="1" type="ORF">J2793_005379</name>
</gene>
<dbReference type="Proteomes" id="UP001229486">
    <property type="component" value="Unassembled WGS sequence"/>
</dbReference>
<dbReference type="AlphaFoldDB" id="A0AB73IIQ0"/>
<protein>
    <submittedName>
        <fullName evidence="1">Uncharacterized protein</fullName>
    </submittedName>
</protein>
<comment type="caution">
    <text evidence="1">The sequence shown here is derived from an EMBL/GenBank/DDBJ whole genome shotgun (WGS) entry which is preliminary data.</text>
</comment>
<proteinExistence type="predicted"/>
<sequence>MMEYFSPAVLAAILRVSSSPIFSARLAMVSLLVRRDASRHEVCTVERARAMAEDATRV</sequence>
<dbReference type="EMBL" id="JAURTK010000007">
    <property type="protein sequence ID" value="MDP9649911.1"/>
    <property type="molecule type" value="Genomic_DNA"/>
</dbReference>
<evidence type="ECO:0000313" key="2">
    <source>
        <dbReference type="Proteomes" id="UP001229486"/>
    </source>
</evidence>